<keyword evidence="10" id="KW-1185">Reference proteome</keyword>
<dbReference type="Proteomes" id="UP000188320">
    <property type="component" value="Unassembled WGS sequence"/>
</dbReference>
<dbReference type="Pfam" id="PF00271">
    <property type="entry name" value="Helicase_C"/>
    <property type="match status" value="1"/>
</dbReference>
<dbReference type="SUPFAM" id="SSF52540">
    <property type="entry name" value="P-loop containing nucleoside triphosphate hydrolases"/>
    <property type="match status" value="1"/>
</dbReference>
<keyword evidence="3 5" id="KW-0067">ATP-binding</keyword>
<comment type="catalytic activity">
    <reaction evidence="5">
        <text>ATP + H2O = ADP + phosphate + H(+)</text>
        <dbReference type="Rhea" id="RHEA:13065"/>
        <dbReference type="ChEBI" id="CHEBI:15377"/>
        <dbReference type="ChEBI" id="CHEBI:15378"/>
        <dbReference type="ChEBI" id="CHEBI:30616"/>
        <dbReference type="ChEBI" id="CHEBI:43474"/>
        <dbReference type="ChEBI" id="CHEBI:456216"/>
        <dbReference type="EC" id="3.6.4.13"/>
    </reaction>
</comment>
<comment type="similarity">
    <text evidence="5">Belongs to the DEAD box helicase family.</text>
</comment>
<dbReference type="OrthoDB" id="193716at2759"/>
<evidence type="ECO:0000256" key="6">
    <source>
        <dbReference type="SAM" id="MobiDB-lite"/>
    </source>
</evidence>
<comment type="function">
    <text evidence="5">RNA helicase.</text>
</comment>
<dbReference type="AlphaFoldDB" id="A0A1R1PWP0"/>
<accession>A0A1R1PWP0</accession>
<evidence type="ECO:0000313" key="9">
    <source>
        <dbReference type="EMBL" id="OMH85349.1"/>
    </source>
</evidence>
<sequence length="735" mass="83365">MQRISAIGKGIIRRGSLRWNATGTRFHESRLVGSVLFRDIQIIKPQDTFALVGSKKQFRANSTLAQEEEKDQDVYQPVSFKEYGKIDQKTLKALKAEFGYENATKVQNKIIERMPINGDLMIKAKTGTGKTLAFLIAGIEKLVQEYQEKKVDGRGKKREKIGIMVVSPTRELAFQIGEEARRLTKFHGFDVSMFVGGEPVVRQLREYRYKNHDIVVGTPGRLLDVWENSNLFRESADQTKILIFDEADMLLDMGFQQEVDKIIRLSPKDRQTYLVSATMSTKIRNVATEAFGKKDFEILDCVEKGEGNVLQNIKQSYVSVGWDKHYLAMYSLINSHIKKMKDELKRGAKIIVFLPTTKSVQIYYEVLNTLLGTGRHDDRRGARGGRGGRYGDNSDGVFVYCLHGKKDQVTRSNISKRFRAHGTNNTDSAILVTSDVSARGVDYPGTSFVIQVGVPGSVEQYIHRIGRTGRAGKQGEGVILLSEADQVFLDTVEKEQKVKIPHNEDLDREMLSALSNAYNDVVAKEKKDDVDQADHEEPVLTEIELNEREKYVKEVQKFKSKFDRVNIDDESADQMYTSFLGFYTSTDIMSKINPSLLLTHLAKSLLPFGIVDTPPLPRALRETFDSIITKKNNAMRRQNSTNYNRRGGGGFNMGFKSNYNRNDSFAGKNSHKNFRGKNFRDENNAGFGESYKFRDNNASNQRGGGYRSNDRNDRHKGGYNSGYSRNDDDNLYSRK</sequence>
<protein>
    <recommendedName>
        <fullName evidence="5">ATP-dependent RNA helicase</fullName>
        <ecNumber evidence="5">3.6.4.13</ecNumber>
    </recommendedName>
</protein>
<feature type="domain" description="Helicase ATP-binding" evidence="7">
    <location>
        <begin position="111"/>
        <end position="297"/>
    </location>
</feature>
<dbReference type="PROSITE" id="PS51192">
    <property type="entry name" value="HELICASE_ATP_BIND_1"/>
    <property type="match status" value="1"/>
</dbReference>
<name>A0A1R1PWP0_ZANCU</name>
<evidence type="ECO:0000256" key="5">
    <source>
        <dbReference type="RuleBase" id="RU365068"/>
    </source>
</evidence>
<feature type="compositionally biased region" description="Basic and acidic residues" evidence="6">
    <location>
        <begin position="725"/>
        <end position="735"/>
    </location>
</feature>
<feature type="region of interest" description="Disordered" evidence="6">
    <location>
        <begin position="662"/>
        <end position="735"/>
    </location>
</feature>
<dbReference type="Pfam" id="PF00270">
    <property type="entry name" value="DEAD"/>
    <property type="match status" value="1"/>
</dbReference>
<dbReference type="PANTHER" id="PTHR24031">
    <property type="entry name" value="RNA HELICASE"/>
    <property type="match status" value="1"/>
</dbReference>
<dbReference type="Gene3D" id="3.40.50.300">
    <property type="entry name" value="P-loop containing nucleotide triphosphate hydrolases"/>
    <property type="match status" value="2"/>
</dbReference>
<dbReference type="SMART" id="SM00487">
    <property type="entry name" value="DEXDc"/>
    <property type="match status" value="1"/>
</dbReference>
<evidence type="ECO:0000259" key="7">
    <source>
        <dbReference type="PROSITE" id="PS51192"/>
    </source>
</evidence>
<evidence type="ECO:0000259" key="8">
    <source>
        <dbReference type="PROSITE" id="PS51194"/>
    </source>
</evidence>
<evidence type="ECO:0000256" key="4">
    <source>
        <dbReference type="ARBA" id="ARBA00022884"/>
    </source>
</evidence>
<dbReference type="InterPro" id="IPR011545">
    <property type="entry name" value="DEAD/DEAH_box_helicase_dom"/>
</dbReference>
<evidence type="ECO:0000313" key="10">
    <source>
        <dbReference type="Proteomes" id="UP000188320"/>
    </source>
</evidence>
<dbReference type="GO" id="GO:0003724">
    <property type="term" value="F:RNA helicase activity"/>
    <property type="evidence" value="ECO:0007669"/>
    <property type="project" value="UniProtKB-EC"/>
</dbReference>
<dbReference type="EC" id="3.6.4.13" evidence="5"/>
<dbReference type="GO" id="GO:0005524">
    <property type="term" value="F:ATP binding"/>
    <property type="evidence" value="ECO:0007669"/>
    <property type="project" value="UniProtKB-UniRule"/>
</dbReference>
<dbReference type="InterPro" id="IPR027417">
    <property type="entry name" value="P-loop_NTPase"/>
</dbReference>
<comment type="caution">
    <text evidence="9">The sequence shown here is derived from an EMBL/GenBank/DDBJ whole genome shotgun (WGS) entry which is preliminary data.</text>
</comment>
<dbReference type="SMART" id="SM00490">
    <property type="entry name" value="HELICc"/>
    <property type="match status" value="1"/>
</dbReference>
<feature type="domain" description="Helicase C-terminal" evidence="8">
    <location>
        <begin position="332"/>
        <end position="514"/>
    </location>
</feature>
<gene>
    <name evidence="9" type="ORF">AX774_g1104</name>
</gene>
<keyword evidence="4 5" id="KW-0694">RNA-binding</keyword>
<reference evidence="10" key="1">
    <citation type="submission" date="2017-01" db="EMBL/GenBank/DDBJ databases">
        <authorList>
            <person name="Wang Y."/>
            <person name="White M."/>
            <person name="Kvist S."/>
            <person name="Moncalvo J.-M."/>
        </authorList>
    </citation>
    <scope>NUCLEOTIDE SEQUENCE [LARGE SCALE GENOMIC DNA]</scope>
    <source>
        <strain evidence="10">COL-18-3</strain>
    </source>
</reference>
<keyword evidence="5 9" id="KW-0347">Helicase</keyword>
<keyword evidence="1 5" id="KW-0547">Nucleotide-binding</keyword>
<evidence type="ECO:0000256" key="1">
    <source>
        <dbReference type="ARBA" id="ARBA00022741"/>
    </source>
</evidence>
<dbReference type="EMBL" id="LSSK01000093">
    <property type="protein sequence ID" value="OMH85349.1"/>
    <property type="molecule type" value="Genomic_DNA"/>
</dbReference>
<organism evidence="9 10">
    <name type="scientific">Zancudomyces culisetae</name>
    <name type="common">Gut fungus</name>
    <name type="synonym">Smittium culisetae</name>
    <dbReference type="NCBI Taxonomy" id="1213189"/>
    <lineage>
        <taxon>Eukaryota</taxon>
        <taxon>Fungi</taxon>
        <taxon>Fungi incertae sedis</taxon>
        <taxon>Zoopagomycota</taxon>
        <taxon>Kickxellomycotina</taxon>
        <taxon>Harpellomycetes</taxon>
        <taxon>Harpellales</taxon>
        <taxon>Legeriomycetaceae</taxon>
        <taxon>Zancudomyces</taxon>
    </lineage>
</organism>
<comment type="domain">
    <text evidence="5">The Q motif is unique to and characteristic of the DEAD box family of RNA helicases and controls ATP binding and hydrolysis.</text>
</comment>
<dbReference type="InterPro" id="IPR014001">
    <property type="entry name" value="Helicase_ATP-bd"/>
</dbReference>
<proteinExistence type="inferred from homology"/>
<dbReference type="PROSITE" id="PS51194">
    <property type="entry name" value="HELICASE_CTER"/>
    <property type="match status" value="1"/>
</dbReference>
<evidence type="ECO:0000256" key="2">
    <source>
        <dbReference type="ARBA" id="ARBA00022801"/>
    </source>
</evidence>
<dbReference type="CDD" id="cd18787">
    <property type="entry name" value="SF2_C_DEAD"/>
    <property type="match status" value="1"/>
</dbReference>
<dbReference type="GO" id="GO:0003723">
    <property type="term" value="F:RNA binding"/>
    <property type="evidence" value="ECO:0007669"/>
    <property type="project" value="UniProtKB-UniRule"/>
</dbReference>
<dbReference type="GO" id="GO:0016787">
    <property type="term" value="F:hydrolase activity"/>
    <property type="evidence" value="ECO:0007669"/>
    <property type="project" value="UniProtKB-KW"/>
</dbReference>
<evidence type="ECO:0000256" key="3">
    <source>
        <dbReference type="ARBA" id="ARBA00022840"/>
    </source>
</evidence>
<keyword evidence="2 5" id="KW-0378">Hydrolase</keyword>
<dbReference type="InterPro" id="IPR001650">
    <property type="entry name" value="Helicase_C-like"/>
</dbReference>